<name>A0ABP8XFV4_9MICO</name>
<evidence type="ECO:0000313" key="1">
    <source>
        <dbReference type="EMBL" id="GAA4705074.1"/>
    </source>
</evidence>
<keyword evidence="2" id="KW-1185">Reference proteome</keyword>
<sequence>MKIDWLKPLLGHQGPFATLHLDATPSEQAAERDVEGRWNAARKDLAQQGAPTGVLDAIEDVVLRPTRVPGPHGRVVIADGTGVLVDRVVNNPPTDTASSWAPVPALLQAALAADESVELLKVAVDRQGADFLRAGQSGKVHSTFQAPHDEIEKSGSNEVKRARIESRAEDSWDRNAAAVAAEIERQVADTRPELVLLTGDKRAVPLARAALTSPTTEKVVEVSGGGRSGGGVHEGAFAERVGEALDSYRERRRERVLAELRQELGRESNAVTSVDDVVAVLARGQVKELVLAEEYGTGSSPMNGRKLWIGPDPMHIAGSRSDLEAVGVTERMEELPASVALVRAAVGQDAGLTFAPEGSVELMDGVAATLRWRDDGTPTEALASMSGDDRRLH</sequence>
<proteinExistence type="predicted"/>
<organism evidence="1 2">
    <name type="scientific">Promicromonospora umidemergens</name>
    <dbReference type="NCBI Taxonomy" id="629679"/>
    <lineage>
        <taxon>Bacteria</taxon>
        <taxon>Bacillati</taxon>
        <taxon>Actinomycetota</taxon>
        <taxon>Actinomycetes</taxon>
        <taxon>Micrococcales</taxon>
        <taxon>Promicromonosporaceae</taxon>
        <taxon>Promicromonospora</taxon>
    </lineage>
</organism>
<dbReference type="GO" id="GO:0016787">
    <property type="term" value="F:hydrolase activity"/>
    <property type="evidence" value="ECO:0007669"/>
    <property type="project" value="UniProtKB-KW"/>
</dbReference>
<keyword evidence="1" id="KW-0378">Hydrolase</keyword>
<accession>A0ABP8XFV4</accession>
<protein>
    <submittedName>
        <fullName evidence="1">Vms1/Ankzf1 family peptidyl-tRNA hydrolase</fullName>
    </submittedName>
</protein>
<dbReference type="EMBL" id="BAABHM010000012">
    <property type="protein sequence ID" value="GAA4705074.1"/>
    <property type="molecule type" value="Genomic_DNA"/>
</dbReference>
<dbReference type="Proteomes" id="UP001500843">
    <property type="component" value="Unassembled WGS sequence"/>
</dbReference>
<dbReference type="RefSeq" id="WP_253869584.1">
    <property type="nucleotide sequence ID" value="NZ_BAABHM010000012.1"/>
</dbReference>
<dbReference type="Pfam" id="PF18844">
    <property type="entry name" value="baeRF_family2"/>
    <property type="match status" value="1"/>
</dbReference>
<dbReference type="InterPro" id="IPR040701">
    <property type="entry name" value="Bact_RF_family2"/>
</dbReference>
<comment type="caution">
    <text evidence="1">The sequence shown here is derived from an EMBL/GenBank/DDBJ whole genome shotgun (WGS) entry which is preliminary data.</text>
</comment>
<gene>
    <name evidence="1" type="ORF">GCM10023198_28560</name>
</gene>
<evidence type="ECO:0000313" key="2">
    <source>
        <dbReference type="Proteomes" id="UP001500843"/>
    </source>
</evidence>
<reference evidence="2" key="1">
    <citation type="journal article" date="2019" name="Int. J. Syst. Evol. Microbiol.">
        <title>The Global Catalogue of Microorganisms (GCM) 10K type strain sequencing project: providing services to taxonomists for standard genome sequencing and annotation.</title>
        <authorList>
            <consortium name="The Broad Institute Genomics Platform"/>
            <consortium name="The Broad Institute Genome Sequencing Center for Infectious Disease"/>
            <person name="Wu L."/>
            <person name="Ma J."/>
        </authorList>
    </citation>
    <scope>NUCLEOTIDE SEQUENCE [LARGE SCALE GENOMIC DNA]</scope>
    <source>
        <strain evidence="2">JCM 17975</strain>
    </source>
</reference>